<dbReference type="AlphaFoldDB" id="A0AAC9RJW8"/>
<dbReference type="Proteomes" id="UP000192478">
    <property type="component" value="Chromosome"/>
</dbReference>
<proteinExistence type="predicted"/>
<gene>
    <name evidence="4" type="primary">rpfG_1</name>
    <name evidence="3" type="ORF">BJL90_09210</name>
    <name evidence="4" type="ORF">CLFO_07450</name>
</gene>
<name>A0AAC9RJW8_9CLOT</name>
<dbReference type="PANTHER" id="PTHR43155:SF2">
    <property type="entry name" value="CYCLIC DI-GMP PHOSPHODIESTERASE PA4108"/>
    <property type="match status" value="1"/>
</dbReference>
<evidence type="ECO:0000313" key="6">
    <source>
        <dbReference type="Proteomes" id="UP000192478"/>
    </source>
</evidence>
<dbReference type="Proteomes" id="UP000177894">
    <property type="component" value="Chromosome"/>
</dbReference>
<keyword evidence="4" id="KW-0378">Hydrolase</keyword>
<feature type="domain" description="HD-GYP" evidence="2">
    <location>
        <begin position="116"/>
        <end position="312"/>
    </location>
</feature>
<dbReference type="PROSITE" id="PS51832">
    <property type="entry name" value="HD_GYP"/>
    <property type="match status" value="1"/>
</dbReference>
<dbReference type="EMBL" id="CP020559">
    <property type="protein sequence ID" value="ARE86423.1"/>
    <property type="molecule type" value="Genomic_DNA"/>
</dbReference>
<dbReference type="PANTHER" id="PTHR43155">
    <property type="entry name" value="CYCLIC DI-GMP PHOSPHODIESTERASE PA4108-RELATED"/>
    <property type="match status" value="1"/>
</dbReference>
<dbReference type="Gene3D" id="1.10.3210.10">
    <property type="entry name" value="Hypothetical protein af1432"/>
    <property type="match status" value="1"/>
</dbReference>
<feature type="coiled-coil region" evidence="1">
    <location>
        <begin position="57"/>
        <end position="92"/>
    </location>
</feature>
<dbReference type="InterPro" id="IPR037522">
    <property type="entry name" value="HD_GYP_dom"/>
</dbReference>
<evidence type="ECO:0000256" key="1">
    <source>
        <dbReference type="SAM" id="Coils"/>
    </source>
</evidence>
<dbReference type="InterPro" id="IPR003607">
    <property type="entry name" value="HD/PDEase_dom"/>
</dbReference>
<accession>A0AAC9RJW8</accession>
<dbReference type="EC" id="3.1.4.52" evidence="4"/>
<dbReference type="KEGG" id="cfm:BJL90_09210"/>
<evidence type="ECO:0000313" key="4">
    <source>
        <dbReference type="EMBL" id="ARE86423.1"/>
    </source>
</evidence>
<dbReference type="EMBL" id="CP017603">
    <property type="protein sequence ID" value="AOY76061.1"/>
    <property type="molecule type" value="Genomic_DNA"/>
</dbReference>
<protein>
    <submittedName>
        <fullName evidence="4">Cyclic di-GMP phosphodiesterase response regulator RpfG</fullName>
        <ecNumber evidence="4">3.1.4.52</ecNumber>
    </submittedName>
</protein>
<dbReference type="InterPro" id="IPR006675">
    <property type="entry name" value="HDIG_dom"/>
</dbReference>
<keyword evidence="5" id="KW-1185">Reference proteome</keyword>
<dbReference type="SMART" id="SM00471">
    <property type="entry name" value="HDc"/>
    <property type="match status" value="1"/>
</dbReference>
<evidence type="ECO:0000313" key="3">
    <source>
        <dbReference type="EMBL" id="AOY76061.1"/>
    </source>
</evidence>
<dbReference type="Pfam" id="PF13487">
    <property type="entry name" value="HD_5"/>
    <property type="match status" value="1"/>
</dbReference>
<evidence type="ECO:0000259" key="2">
    <source>
        <dbReference type="PROSITE" id="PS51832"/>
    </source>
</evidence>
<dbReference type="SUPFAM" id="SSF109604">
    <property type="entry name" value="HD-domain/PDEase-like"/>
    <property type="match status" value="1"/>
</dbReference>
<reference evidence="4 6" key="2">
    <citation type="submission" date="2017-03" db="EMBL/GenBank/DDBJ databases">
        <title>Complete sequence of Clostridium formicaceticum DSM 92.</title>
        <authorList>
            <person name="Poehlein A."/>
            <person name="Karl M."/>
            <person name="Bengelsdorf F.R."/>
            <person name="Duerre P."/>
            <person name="Daniel R."/>
        </authorList>
    </citation>
    <scope>NUCLEOTIDE SEQUENCE [LARGE SCALE GENOMIC DNA]</scope>
    <source>
        <strain evidence="4 6">DSM 92</strain>
    </source>
</reference>
<reference evidence="3 5" key="1">
    <citation type="submission" date="2016-10" db="EMBL/GenBank/DDBJ databases">
        <title>Complete Genome Sequence of Acetogen Clostridium formicoaceticum ATCC 27076.</title>
        <authorList>
            <person name="Bao T."/>
            <person name="Cheng C."/>
            <person name="Zhao J."/>
            <person name="Yang S.-T."/>
            <person name="Wang J."/>
            <person name="Wang M."/>
        </authorList>
    </citation>
    <scope>NUCLEOTIDE SEQUENCE [LARGE SCALE GENOMIC DNA]</scope>
    <source>
        <strain evidence="3 5">ATCC 27076</strain>
    </source>
</reference>
<keyword evidence="1" id="KW-0175">Coiled coil</keyword>
<sequence length="356" mass="40898">MEKIYLSEIENGTPIAYDLCNDKGTVLVKKGTQITEALKKKLQKNNIIFLMKDTSPFDNLENSMEHLDETVINQIQETKKVYKQTFAQLSREFETFKSSDRLDKKMVADIAKNLVVSISNNQQVYMSIQGIRNKDVYTYLHSIDVSIFMILFGKSLQLEASEMVDAAIAGMLHDIGKMKIPDRILLKPKKLLPEEMEIMKKHTIYGYDILKNHLGYSEIIARVAKEHHERMDKGGYPNAVGWEKLHLFSKMVAICDIYDAITAQRIYKKPMLPHKAIEYLMTVAGIHLERELVRKFIYNIAVYPLGTKVLLNTGEKGIVININKGFPLRPMVKTTDTNKIRNLLIELTVFIKEVLE</sequence>
<evidence type="ECO:0000313" key="5">
    <source>
        <dbReference type="Proteomes" id="UP000177894"/>
    </source>
</evidence>
<organism evidence="4 6">
    <name type="scientific">Clostridium formicaceticum</name>
    <dbReference type="NCBI Taxonomy" id="1497"/>
    <lineage>
        <taxon>Bacteria</taxon>
        <taxon>Bacillati</taxon>
        <taxon>Bacillota</taxon>
        <taxon>Clostridia</taxon>
        <taxon>Eubacteriales</taxon>
        <taxon>Clostridiaceae</taxon>
        <taxon>Clostridium</taxon>
    </lineage>
</organism>
<dbReference type="GO" id="GO:0071111">
    <property type="term" value="F:cyclic-guanylate-specific phosphodiesterase activity"/>
    <property type="evidence" value="ECO:0007669"/>
    <property type="project" value="UniProtKB-EC"/>
</dbReference>
<dbReference type="NCBIfam" id="TIGR00277">
    <property type="entry name" value="HDIG"/>
    <property type="match status" value="1"/>
</dbReference>
<dbReference type="RefSeq" id="WP_070966926.1">
    <property type="nucleotide sequence ID" value="NZ_CP017603.1"/>
</dbReference>
<dbReference type="CDD" id="cd00077">
    <property type="entry name" value="HDc"/>
    <property type="match status" value="1"/>
</dbReference>